<dbReference type="RefSeq" id="WP_014888146.1">
    <property type="nucleotide sequence ID" value="NC_018419.1"/>
</dbReference>
<protein>
    <submittedName>
        <fullName evidence="1">Uncharacterized protein</fullName>
    </submittedName>
</protein>
<proteinExistence type="predicted"/>
<reference evidence="1 2" key="1">
    <citation type="journal article" date="2012" name="Mol. Biol. Evol.">
        <title>Genome reduction and co-evolution between the primary and secondary bacterial symbionts of psyllids.</title>
        <authorList>
            <person name="Sloan D.B."/>
            <person name="Moran N.A."/>
        </authorList>
    </citation>
    <scope>NUCLEOTIDE SEQUENCE [LARGE SCALE GENOMIC DNA]</scope>
    <source>
        <strain evidence="1">Ceuc_S</strain>
    </source>
</reference>
<name>J3YRV6_9ENTR</name>
<dbReference type="AlphaFoldDB" id="J3YRV6"/>
<dbReference type="Proteomes" id="UP000003936">
    <property type="component" value="Chromosome"/>
</dbReference>
<evidence type="ECO:0000313" key="2">
    <source>
        <dbReference type="Proteomes" id="UP000003936"/>
    </source>
</evidence>
<organism evidence="1 2">
    <name type="scientific">secondary endosymbiont of Ctenarytaina eucalypti</name>
    <dbReference type="NCBI Taxonomy" id="1199245"/>
    <lineage>
        <taxon>Bacteria</taxon>
        <taxon>Pseudomonadati</taxon>
        <taxon>Pseudomonadota</taxon>
        <taxon>Gammaproteobacteria</taxon>
        <taxon>Enterobacterales</taxon>
        <taxon>Enterobacteriaceae</taxon>
        <taxon>aphid secondary symbionts</taxon>
    </lineage>
</organism>
<keyword evidence="2" id="KW-1185">Reference proteome</keyword>
<dbReference type="EMBL" id="CP003546">
    <property type="protein sequence ID" value="AFP84848.1"/>
    <property type="molecule type" value="Genomic_DNA"/>
</dbReference>
<accession>J3YRV6</accession>
<sequence>MDAKKKIHTLAQYILDKHESTEVRLTKMTLRARPGVPDFQFAIERAESRIFLKGTELILQLSFNGYRVVLLDTYHYGCAVYIATFSVTELEIKKIQNALGGKIEECIEDPGDLIDGIMMPERRRLLGANG</sequence>
<dbReference type="KEGG" id="sect:A359_04550"/>
<dbReference type="HOGENOM" id="CLU_1936655_0_0_6"/>
<evidence type="ECO:0000313" key="1">
    <source>
        <dbReference type="EMBL" id="AFP84848.1"/>
    </source>
</evidence>
<gene>
    <name evidence="1" type="ORF">A359_04550</name>
</gene>